<evidence type="ECO:0000256" key="17">
    <source>
        <dbReference type="RuleBase" id="RU000384"/>
    </source>
</evidence>
<dbReference type="SUPFAM" id="SSF55931">
    <property type="entry name" value="Glutamine synthetase/guanido kinase"/>
    <property type="match status" value="1"/>
</dbReference>
<comment type="cofactor">
    <cofactor evidence="14">
        <name>Mg(2+)</name>
        <dbReference type="ChEBI" id="CHEBI:18420"/>
    </cofactor>
    <text evidence="14">Binds 2 Mg(2+) ions per subunit.</text>
</comment>
<feature type="binding site" evidence="13">
    <location>
        <begin position="201"/>
        <end position="203"/>
    </location>
    <ligand>
        <name>ATP</name>
        <dbReference type="ChEBI" id="CHEBI:30616"/>
    </ligand>
</feature>
<gene>
    <name evidence="22" type="primary">glnA</name>
    <name evidence="22" type="ORF">S100892_01425</name>
</gene>
<dbReference type="GO" id="GO:0005737">
    <property type="term" value="C:cytoplasm"/>
    <property type="evidence" value="ECO:0007669"/>
    <property type="project" value="UniProtKB-SubCell"/>
</dbReference>
<dbReference type="Pfam" id="PF03951">
    <property type="entry name" value="Gln-synt_N"/>
    <property type="match status" value="1"/>
</dbReference>
<feature type="binding site" evidence="14">
    <location>
        <position position="191"/>
    </location>
    <ligand>
        <name>Mg(2+)</name>
        <dbReference type="ChEBI" id="CHEBI:18420"/>
        <label>1</label>
    </ligand>
</feature>
<sequence length="446" mass="51025">MAKKNYSQADIRQMAKDENVRFLRLMFTDLFGIIKNVEVPISQLDKLLDNKLMFDGSSIDGFVRIEESDMYLYPDLSTWMVFPWGSEHGKVARIICEVYSNDRKPFVGDPRNNLIRVLQEMKDAGFTDFNIGPEPEFFLLKLDENGKPTTNLNDKGSYFDLAPVDLGENCRRDIVLELENIGFDVEASHHEVAPGQHEIDFKYADALTAADNIQTFKLVVKTVARKYNLHATFMPKPMDGINGSGMHLNMSLFNKEGNAFYDEKGDLQLSQNAYWFLGGLLKHARSYTAVCNPIVNSYKRLVPGYEAPVYVAWSGSNRSPLIRVPSSKGLSTRFEVRSVDPAANPYLAIASVLEAGLDGIRNKIEPEDSVDRNIYRMNIQERNEEHITDLPSTLHNALKEFQNDDVMRKALGDHIFQSFLEAKKLEWASYRQEVTQWERDQYLEMF</sequence>
<dbReference type="InterPro" id="IPR001637">
    <property type="entry name" value="Gln_synth_I_adenylation_site"/>
</dbReference>
<dbReference type="PANTHER" id="PTHR43785:SF12">
    <property type="entry name" value="TYPE-1 GLUTAMINE SYNTHETASE 2"/>
    <property type="match status" value="1"/>
</dbReference>
<evidence type="ECO:0000256" key="4">
    <source>
        <dbReference type="ARBA" id="ARBA00021364"/>
    </source>
</evidence>
<accession>A0A1Y0VV42</accession>
<dbReference type="InterPro" id="IPR027303">
    <property type="entry name" value="Gln_synth_gly_rich_site"/>
</dbReference>
<feature type="binding site" evidence="14">
    <location>
        <position position="136"/>
    </location>
    <ligand>
        <name>Mg(2+)</name>
        <dbReference type="ChEBI" id="CHEBI:18420"/>
        <label>1</label>
    </ligand>
</feature>
<evidence type="ECO:0000256" key="2">
    <source>
        <dbReference type="ARBA" id="ARBA00009897"/>
    </source>
</evidence>
<comment type="catalytic activity">
    <reaction evidence="11 19">
        <text>L-glutamate + NH4(+) + ATP = L-glutamine + ADP + phosphate + H(+)</text>
        <dbReference type="Rhea" id="RHEA:16169"/>
        <dbReference type="ChEBI" id="CHEBI:15378"/>
        <dbReference type="ChEBI" id="CHEBI:28938"/>
        <dbReference type="ChEBI" id="CHEBI:29985"/>
        <dbReference type="ChEBI" id="CHEBI:30616"/>
        <dbReference type="ChEBI" id="CHEBI:43474"/>
        <dbReference type="ChEBI" id="CHEBI:58359"/>
        <dbReference type="ChEBI" id="CHEBI:456216"/>
        <dbReference type="EC" id="6.3.1.2"/>
    </reaction>
</comment>
<dbReference type="InterPro" id="IPR036651">
    <property type="entry name" value="Gln_synt_N_sf"/>
</dbReference>
<evidence type="ECO:0000256" key="18">
    <source>
        <dbReference type="RuleBase" id="RU000387"/>
    </source>
</evidence>
<dbReference type="FunFam" id="3.10.20.70:FF:000005">
    <property type="entry name" value="Glutamine synthetase"/>
    <property type="match status" value="1"/>
</dbReference>
<evidence type="ECO:0000256" key="3">
    <source>
        <dbReference type="ARBA" id="ARBA00012937"/>
    </source>
</evidence>
<dbReference type="PANTHER" id="PTHR43785">
    <property type="entry name" value="GAMMA-GLUTAMYLPUTRESCINE SYNTHETASE"/>
    <property type="match status" value="1"/>
</dbReference>
<dbReference type="Proteomes" id="UP000196118">
    <property type="component" value="Chromosome"/>
</dbReference>
<feature type="binding site" evidence="12">
    <location>
        <begin position="242"/>
        <end position="243"/>
    </location>
    <ligand>
        <name>L-glutamate</name>
        <dbReference type="ChEBI" id="CHEBI:29985"/>
    </ligand>
</feature>
<dbReference type="PROSITE" id="PS51986">
    <property type="entry name" value="GS_BETA_GRASP"/>
    <property type="match status" value="1"/>
</dbReference>
<evidence type="ECO:0000256" key="7">
    <source>
        <dbReference type="ARBA" id="ARBA00022723"/>
    </source>
</evidence>
<dbReference type="GO" id="GO:0005524">
    <property type="term" value="F:ATP binding"/>
    <property type="evidence" value="ECO:0007669"/>
    <property type="project" value="UniProtKB-KW"/>
</dbReference>
<dbReference type="InterPro" id="IPR014746">
    <property type="entry name" value="Gln_synth/guanido_kin_cat_dom"/>
</dbReference>
<name>A0A1Y0VV42_PEDPE</name>
<keyword evidence="8 13" id="KW-0547">Nucleotide-binding</keyword>
<keyword evidence="7 14" id="KW-0479">Metal-binding</keyword>
<evidence type="ECO:0000256" key="13">
    <source>
        <dbReference type="PIRSR" id="PIRSR604809-2"/>
    </source>
</evidence>
<evidence type="ECO:0000256" key="1">
    <source>
        <dbReference type="ARBA" id="ARBA00004496"/>
    </source>
</evidence>
<comment type="subcellular location">
    <subcellularLocation>
        <location evidence="1 18">Cytoplasm</location>
    </subcellularLocation>
</comment>
<dbReference type="SMART" id="SM01230">
    <property type="entry name" value="Gln-synt_C"/>
    <property type="match status" value="1"/>
</dbReference>
<keyword evidence="9 13" id="KW-0067">ATP-binding</keyword>
<evidence type="ECO:0000259" key="20">
    <source>
        <dbReference type="PROSITE" id="PS51986"/>
    </source>
</evidence>
<keyword evidence="6 19" id="KW-0436">Ligase</keyword>
<feature type="binding site" evidence="14">
    <location>
        <position position="247"/>
    </location>
    <ligand>
        <name>Mg(2+)</name>
        <dbReference type="ChEBI" id="CHEBI:18420"/>
        <label>1</label>
    </ligand>
</feature>
<dbReference type="EC" id="6.3.1.2" evidence="3 19"/>
<dbReference type="InterPro" id="IPR008146">
    <property type="entry name" value="Gln_synth_cat_dom"/>
</dbReference>
<dbReference type="PROSITE" id="PS00181">
    <property type="entry name" value="GLNA_ATP"/>
    <property type="match status" value="1"/>
</dbReference>
<keyword evidence="15" id="KW-0597">Phosphoprotein</keyword>
<evidence type="ECO:0000256" key="14">
    <source>
        <dbReference type="PIRSR" id="PIRSR604809-3"/>
    </source>
</evidence>
<feature type="binding site" evidence="12">
    <location>
        <position position="318"/>
    </location>
    <ligand>
        <name>L-glutamate</name>
        <dbReference type="ChEBI" id="CHEBI:29985"/>
    </ligand>
</feature>
<dbReference type="GO" id="GO:0046872">
    <property type="term" value="F:metal ion binding"/>
    <property type="evidence" value="ECO:0007669"/>
    <property type="project" value="UniProtKB-KW"/>
</dbReference>
<keyword evidence="10 14" id="KW-0460">Magnesium</keyword>
<dbReference type="Gene3D" id="3.30.590.10">
    <property type="entry name" value="Glutamine synthetase/guanido kinase, catalytic domain"/>
    <property type="match status" value="1"/>
</dbReference>
<dbReference type="AlphaFoldDB" id="A0A1Y0VV42"/>
<dbReference type="FunFam" id="3.30.590.10:FF:000003">
    <property type="entry name" value="Glutamine synthetase 2"/>
    <property type="match status" value="1"/>
</dbReference>
<evidence type="ECO:0000256" key="9">
    <source>
        <dbReference type="ARBA" id="ARBA00022840"/>
    </source>
</evidence>
<feature type="binding site" evidence="12">
    <location>
        <position position="300"/>
    </location>
    <ligand>
        <name>L-glutamate</name>
        <dbReference type="ChEBI" id="CHEBI:29985"/>
    </ligand>
</feature>
<evidence type="ECO:0000256" key="5">
    <source>
        <dbReference type="ARBA" id="ARBA00022490"/>
    </source>
</evidence>
<dbReference type="GO" id="GO:0006542">
    <property type="term" value="P:glutamine biosynthetic process"/>
    <property type="evidence" value="ECO:0007669"/>
    <property type="project" value="InterPro"/>
</dbReference>
<reference evidence="22 23" key="1">
    <citation type="submission" date="2017-05" db="EMBL/GenBank/DDBJ databases">
        <title>Genome sequence of Pediococcus pentosaceus strain SRCM100892.</title>
        <authorList>
            <person name="Cho S.H."/>
        </authorList>
    </citation>
    <scope>NUCLEOTIDE SEQUENCE [LARGE SCALE GENOMIC DNA]</scope>
    <source>
        <strain evidence="22 23">SRCM100892</strain>
    </source>
</reference>
<dbReference type="GO" id="GO:0004356">
    <property type="term" value="F:glutamine synthetase activity"/>
    <property type="evidence" value="ECO:0007669"/>
    <property type="project" value="UniProtKB-EC"/>
</dbReference>
<evidence type="ECO:0000256" key="10">
    <source>
        <dbReference type="ARBA" id="ARBA00022842"/>
    </source>
</evidence>
<keyword evidence="5 18" id="KW-0963">Cytoplasm</keyword>
<feature type="binding site" evidence="12">
    <location>
        <position position="306"/>
    </location>
    <ligand>
        <name>L-glutamate</name>
        <dbReference type="ChEBI" id="CHEBI:29985"/>
    </ligand>
</feature>
<evidence type="ECO:0000259" key="21">
    <source>
        <dbReference type="PROSITE" id="PS51987"/>
    </source>
</evidence>
<dbReference type="Gene3D" id="3.10.20.70">
    <property type="entry name" value="Glutamine synthetase, N-terminal domain"/>
    <property type="match status" value="1"/>
</dbReference>
<evidence type="ECO:0000256" key="11">
    <source>
        <dbReference type="ARBA" id="ARBA00049436"/>
    </source>
</evidence>
<protein>
    <recommendedName>
        <fullName evidence="4 19">Glutamine synthetase</fullName>
        <ecNumber evidence="3 19">6.3.1.2</ecNumber>
    </recommendedName>
</protein>
<feature type="binding site" evidence="13">
    <location>
        <position position="318"/>
    </location>
    <ligand>
        <name>ATP</name>
        <dbReference type="ChEBI" id="CHEBI:30616"/>
    </ligand>
</feature>
<feature type="binding site" evidence="13">
    <location>
        <position position="186"/>
    </location>
    <ligand>
        <name>ATP</name>
        <dbReference type="ChEBI" id="CHEBI:30616"/>
    </ligand>
</feature>
<evidence type="ECO:0000256" key="16">
    <source>
        <dbReference type="PROSITE-ProRule" id="PRU01330"/>
    </source>
</evidence>
<feature type="binding site" evidence="14">
    <location>
        <position position="134"/>
    </location>
    <ligand>
        <name>Mg(2+)</name>
        <dbReference type="ChEBI" id="CHEBI:18420"/>
        <label>1</label>
    </ligand>
</feature>
<organism evidence="22 23">
    <name type="scientific">Pediococcus pentosaceus</name>
    <dbReference type="NCBI Taxonomy" id="1255"/>
    <lineage>
        <taxon>Bacteria</taxon>
        <taxon>Bacillati</taxon>
        <taxon>Bacillota</taxon>
        <taxon>Bacilli</taxon>
        <taxon>Lactobacillales</taxon>
        <taxon>Lactobacillaceae</taxon>
        <taxon>Pediococcus</taxon>
    </lineage>
</organism>
<dbReference type="SUPFAM" id="SSF54368">
    <property type="entry name" value="Glutamine synthetase, N-terminal domain"/>
    <property type="match status" value="1"/>
</dbReference>
<dbReference type="InterPro" id="IPR008147">
    <property type="entry name" value="Gln_synt_N"/>
</dbReference>
<feature type="modified residue" description="O-AMP-tyrosine" evidence="15">
    <location>
        <position position="375"/>
    </location>
</feature>
<evidence type="ECO:0000256" key="6">
    <source>
        <dbReference type="ARBA" id="ARBA00022598"/>
    </source>
</evidence>
<dbReference type="InterPro" id="IPR027302">
    <property type="entry name" value="Gln_synth_N_conserv_site"/>
</dbReference>
<evidence type="ECO:0000256" key="12">
    <source>
        <dbReference type="PIRSR" id="PIRSR604809-1"/>
    </source>
</evidence>
<feature type="binding site" evidence="14">
    <location>
        <position position="335"/>
    </location>
    <ligand>
        <name>Mg(2+)</name>
        <dbReference type="ChEBI" id="CHEBI:18420"/>
        <label>1</label>
    </ligand>
</feature>
<feature type="binding site" evidence="14">
    <location>
        <position position="198"/>
    </location>
    <ligand>
        <name>Mg(2+)</name>
        <dbReference type="ChEBI" id="CHEBI:18420"/>
        <label>1</label>
    </ligand>
</feature>
<evidence type="ECO:0000256" key="19">
    <source>
        <dbReference type="RuleBase" id="RU004356"/>
    </source>
</evidence>
<dbReference type="InterPro" id="IPR004809">
    <property type="entry name" value="Gln_synth_I"/>
</dbReference>
<comment type="similarity">
    <text evidence="2 16 17">Belongs to the glutamine synthetase family.</text>
</comment>
<dbReference type="PROSITE" id="PS00182">
    <property type="entry name" value="GLNA_ADENYLATION"/>
    <property type="match status" value="1"/>
</dbReference>
<evidence type="ECO:0000313" key="23">
    <source>
        <dbReference type="Proteomes" id="UP000196118"/>
    </source>
</evidence>
<feature type="binding site" evidence="12">
    <location>
        <position position="337"/>
    </location>
    <ligand>
        <name>L-glutamate</name>
        <dbReference type="ChEBI" id="CHEBI:29985"/>
    </ligand>
</feature>
<dbReference type="Pfam" id="PF00120">
    <property type="entry name" value="Gln-synt_C"/>
    <property type="match status" value="1"/>
</dbReference>
<evidence type="ECO:0000313" key="22">
    <source>
        <dbReference type="EMBL" id="ARW19996.1"/>
    </source>
</evidence>
<proteinExistence type="inferred from homology"/>
<evidence type="ECO:0000256" key="8">
    <source>
        <dbReference type="ARBA" id="ARBA00022741"/>
    </source>
</evidence>
<feature type="domain" description="GS catalytic" evidence="21">
    <location>
        <begin position="110"/>
        <end position="446"/>
    </location>
</feature>
<dbReference type="EMBL" id="CP021474">
    <property type="protein sequence ID" value="ARW19996.1"/>
    <property type="molecule type" value="Genomic_DNA"/>
</dbReference>
<dbReference type="PROSITE" id="PS00180">
    <property type="entry name" value="GLNA_1"/>
    <property type="match status" value="1"/>
</dbReference>
<feature type="domain" description="GS beta-grasp" evidence="20">
    <location>
        <begin position="18"/>
        <end position="103"/>
    </location>
</feature>
<comment type="subunit">
    <text evidence="18">Oligomer of 12 subunits arranged in the form of two hexagons.</text>
</comment>
<dbReference type="PROSITE" id="PS51987">
    <property type="entry name" value="GS_CATALYTIC"/>
    <property type="match status" value="1"/>
</dbReference>
<dbReference type="NCBIfam" id="TIGR00653">
    <property type="entry name" value="GlnA"/>
    <property type="match status" value="1"/>
</dbReference>
<evidence type="ECO:0000256" key="15">
    <source>
        <dbReference type="PIRSR" id="PIRSR604809-50"/>
    </source>
</evidence>